<dbReference type="EMBL" id="MDTU01000011">
    <property type="protein sequence ID" value="ODN40935.1"/>
    <property type="molecule type" value="Genomic_DNA"/>
</dbReference>
<gene>
    <name evidence="1" type="ORF">BGC07_18915</name>
</gene>
<protein>
    <recommendedName>
        <fullName evidence="3">Helix-turn-helix type 11 domain-containing protein</fullName>
    </recommendedName>
</protein>
<comment type="caution">
    <text evidence="1">The sequence shown here is derived from an EMBL/GenBank/DDBJ whole genome shotgun (WGS) entry which is preliminary data.</text>
</comment>
<evidence type="ECO:0008006" key="3">
    <source>
        <dbReference type="Google" id="ProtNLM"/>
    </source>
</evidence>
<evidence type="ECO:0000313" key="2">
    <source>
        <dbReference type="Proteomes" id="UP000094329"/>
    </source>
</evidence>
<dbReference type="Proteomes" id="UP000094329">
    <property type="component" value="Unassembled WGS sequence"/>
</dbReference>
<accession>A0ABX2ZXK7</accession>
<dbReference type="RefSeq" id="WP_069314607.1">
    <property type="nucleotide sequence ID" value="NZ_MDTU01000011.1"/>
</dbReference>
<evidence type="ECO:0000313" key="1">
    <source>
        <dbReference type="EMBL" id="ODN40935.1"/>
    </source>
</evidence>
<reference evidence="1 2" key="1">
    <citation type="submission" date="2016-08" db="EMBL/GenBank/DDBJ databases">
        <title>Draft genome sequence of Candidatus Piscirickettsia litoralis, from seawater.</title>
        <authorList>
            <person name="Wan X."/>
            <person name="Lee A.J."/>
            <person name="Hou S."/>
            <person name="Donachie S.P."/>
        </authorList>
    </citation>
    <scope>NUCLEOTIDE SEQUENCE [LARGE SCALE GENOMIC DNA]</scope>
    <source>
        <strain evidence="1 2">Y2</strain>
    </source>
</reference>
<name>A0ABX2ZXK7_9GAMM</name>
<keyword evidence="2" id="KW-1185">Reference proteome</keyword>
<organism evidence="1 2">
    <name type="scientific">Piscirickettsia litoralis</name>
    <dbReference type="NCBI Taxonomy" id="1891921"/>
    <lineage>
        <taxon>Bacteria</taxon>
        <taxon>Pseudomonadati</taxon>
        <taxon>Pseudomonadota</taxon>
        <taxon>Gammaproteobacteria</taxon>
        <taxon>Thiotrichales</taxon>
        <taxon>Piscirickettsiaceae</taxon>
        <taxon>Piscirickettsia</taxon>
    </lineage>
</organism>
<sequence length="106" mass="12614">MKDFNLLDDLVVYQRFREPKKLTPLEEQKNERLRFMRKCGRKLMLCEIAEEWKVSSATARDFLEENQCIYSKREQLGSGVRRKHIKPSKYTNELISTPIIGKITLH</sequence>
<proteinExistence type="predicted"/>